<dbReference type="PATRIC" id="fig|28092.6.peg.3760"/>
<dbReference type="PANTHER" id="PTHR21248">
    <property type="entry name" value="CARDIOLIPIN SYNTHASE"/>
    <property type="match status" value="1"/>
</dbReference>
<evidence type="ECO:0000256" key="1">
    <source>
        <dbReference type="ARBA" id="ARBA00022475"/>
    </source>
</evidence>
<name>A0A0F5JY98_9BURK</name>
<feature type="transmembrane region" description="Helical" evidence="11">
    <location>
        <begin position="12"/>
        <end position="32"/>
    </location>
</feature>
<keyword evidence="8 11" id="KW-0472">Membrane</keyword>
<feature type="active site" evidence="11">
    <location>
        <position position="406"/>
    </location>
</feature>
<dbReference type="SMART" id="SM00155">
    <property type="entry name" value="PLDc"/>
    <property type="match status" value="2"/>
</dbReference>
<dbReference type="EMBL" id="LAQU01000017">
    <property type="protein sequence ID" value="KKB62655.1"/>
    <property type="molecule type" value="Genomic_DNA"/>
</dbReference>
<dbReference type="HAMAP" id="MF_00190">
    <property type="entry name" value="Cardiolipin_synth_ClsA"/>
    <property type="match status" value="1"/>
</dbReference>
<dbReference type="Gene3D" id="3.30.870.10">
    <property type="entry name" value="Endonuclease Chain A"/>
    <property type="match status" value="2"/>
</dbReference>
<keyword evidence="9 11" id="KW-0594">Phospholipid biosynthesis</keyword>
<evidence type="ECO:0000256" key="11">
    <source>
        <dbReference type="HAMAP-Rule" id="MF_00190"/>
    </source>
</evidence>
<dbReference type="OrthoDB" id="9762009at2"/>
<feature type="active site" evidence="11">
    <location>
        <position position="401"/>
    </location>
</feature>
<dbReference type="RefSeq" id="WP_024903108.1">
    <property type="nucleotide sequence ID" value="NZ_CP139170.1"/>
</dbReference>
<evidence type="ECO:0000256" key="4">
    <source>
        <dbReference type="ARBA" id="ARBA00022692"/>
    </source>
</evidence>
<keyword evidence="14" id="KW-1185">Reference proteome</keyword>
<dbReference type="Pfam" id="PF13091">
    <property type="entry name" value="PLDc_2"/>
    <property type="match status" value="2"/>
</dbReference>
<evidence type="ECO:0000256" key="9">
    <source>
        <dbReference type="ARBA" id="ARBA00023209"/>
    </source>
</evidence>
<dbReference type="GO" id="GO:0005886">
    <property type="term" value="C:plasma membrane"/>
    <property type="evidence" value="ECO:0007669"/>
    <property type="project" value="UniProtKB-SubCell"/>
</dbReference>
<keyword evidence="10 11" id="KW-1208">Phospholipid metabolism</keyword>
<feature type="domain" description="PLD phosphodiesterase" evidence="12">
    <location>
        <begin position="394"/>
        <end position="421"/>
    </location>
</feature>
<keyword evidence="2 11" id="KW-0444">Lipid biosynthesis</keyword>
<comment type="function">
    <text evidence="11">Catalyzes the reversible phosphatidyl group transfer from one phosphatidylglycerol molecule to another to form cardiolipin (CL) (diphosphatidylglycerol) and glycerol.</text>
</comment>
<keyword evidence="3 11" id="KW-0808">Transferase</keyword>
<dbReference type="InterPro" id="IPR022924">
    <property type="entry name" value="Cardiolipin_synthase"/>
</dbReference>
<dbReference type="GO" id="GO:0008808">
    <property type="term" value="F:cardiolipin synthase activity"/>
    <property type="evidence" value="ECO:0007669"/>
    <property type="project" value="UniProtKB-UniRule"/>
</dbReference>
<comment type="catalytic activity">
    <reaction evidence="11">
        <text>2 a 1,2-diacyl-sn-glycero-3-phospho-(1'-sn-glycerol) = a cardiolipin + glycerol</text>
        <dbReference type="Rhea" id="RHEA:31451"/>
        <dbReference type="ChEBI" id="CHEBI:17754"/>
        <dbReference type="ChEBI" id="CHEBI:62237"/>
        <dbReference type="ChEBI" id="CHEBI:64716"/>
    </reaction>
</comment>
<evidence type="ECO:0000313" key="14">
    <source>
        <dbReference type="Proteomes" id="UP000033618"/>
    </source>
</evidence>
<dbReference type="PANTHER" id="PTHR21248:SF22">
    <property type="entry name" value="PHOSPHOLIPASE D"/>
    <property type="match status" value="1"/>
</dbReference>
<dbReference type="PROSITE" id="PS50035">
    <property type="entry name" value="PLD"/>
    <property type="match status" value="2"/>
</dbReference>
<feature type="domain" description="PLD phosphodiesterase" evidence="12">
    <location>
        <begin position="220"/>
        <end position="247"/>
    </location>
</feature>
<evidence type="ECO:0000256" key="8">
    <source>
        <dbReference type="ARBA" id="ARBA00023136"/>
    </source>
</evidence>
<dbReference type="AlphaFoldDB" id="A0A0F5JY98"/>
<comment type="subcellular location">
    <subcellularLocation>
        <location evidence="11">Cell membrane</location>
        <topology evidence="11">Multi-pass membrane protein</topology>
    </subcellularLocation>
</comment>
<evidence type="ECO:0000256" key="3">
    <source>
        <dbReference type="ARBA" id="ARBA00022679"/>
    </source>
</evidence>
<evidence type="ECO:0000256" key="10">
    <source>
        <dbReference type="ARBA" id="ARBA00023264"/>
    </source>
</evidence>
<accession>A0A0F5JY98</accession>
<feature type="transmembrane region" description="Helical" evidence="11">
    <location>
        <begin position="39"/>
        <end position="61"/>
    </location>
</feature>
<gene>
    <name evidence="11" type="primary">clsA</name>
    <name evidence="13" type="ORF">WM40_15955</name>
</gene>
<dbReference type="SUPFAM" id="SSF56024">
    <property type="entry name" value="Phospholipase D/nuclease"/>
    <property type="match status" value="2"/>
</dbReference>
<protein>
    <recommendedName>
        <fullName evidence="11">Cardiolipin synthase A</fullName>
        <shortName evidence="11">CL synthase</shortName>
        <ecNumber evidence="11">2.7.8.-</ecNumber>
    </recommendedName>
</protein>
<comment type="similarity">
    <text evidence="11">Belongs to the phospholipase D family. Cardiolipin synthase subfamily. ClsA sub-subfamily.</text>
</comment>
<keyword evidence="7 11" id="KW-0443">Lipid metabolism</keyword>
<keyword evidence="6 11" id="KW-1133">Transmembrane helix</keyword>
<organism evidence="13 14">
    <name type="scientific">Robbsia andropogonis</name>
    <dbReference type="NCBI Taxonomy" id="28092"/>
    <lineage>
        <taxon>Bacteria</taxon>
        <taxon>Pseudomonadati</taxon>
        <taxon>Pseudomonadota</taxon>
        <taxon>Betaproteobacteria</taxon>
        <taxon>Burkholderiales</taxon>
        <taxon>Burkholderiaceae</taxon>
        <taxon>Robbsia</taxon>
    </lineage>
</organism>
<dbReference type="InterPro" id="IPR030840">
    <property type="entry name" value="CL_synthase_A"/>
</dbReference>
<dbReference type="Proteomes" id="UP000033618">
    <property type="component" value="Unassembled WGS sequence"/>
</dbReference>
<keyword evidence="1 11" id="KW-1003">Cell membrane</keyword>
<proteinExistence type="inferred from homology"/>
<evidence type="ECO:0000313" key="13">
    <source>
        <dbReference type="EMBL" id="KKB62655.1"/>
    </source>
</evidence>
<keyword evidence="4 11" id="KW-0812">Transmembrane</keyword>
<comment type="caution">
    <text evidence="13">The sequence shown here is derived from an EMBL/GenBank/DDBJ whole genome shotgun (WGS) entry which is preliminary data.</text>
</comment>
<feature type="active site" evidence="11">
    <location>
        <position position="227"/>
    </location>
</feature>
<dbReference type="InterPro" id="IPR025202">
    <property type="entry name" value="PLD-like_dom"/>
</dbReference>
<keyword evidence="5" id="KW-0677">Repeat</keyword>
<dbReference type="GO" id="GO:0032049">
    <property type="term" value="P:cardiolipin biosynthetic process"/>
    <property type="evidence" value="ECO:0007669"/>
    <property type="project" value="UniProtKB-UniRule"/>
</dbReference>
<evidence type="ECO:0000256" key="2">
    <source>
        <dbReference type="ARBA" id="ARBA00022516"/>
    </source>
</evidence>
<dbReference type="InterPro" id="IPR001736">
    <property type="entry name" value="PLipase_D/transphosphatidylase"/>
</dbReference>
<sequence>MLAPFDSVALDIGTLVLLVHIAGAMAAVHAVVNTRTSQGAIAWAVALVTMPYLTLLPYLFLGQSYFRGYVDARRSGNRQLRSLAAHPHTPADPDASARAKAALGPGAKRAFDRLSGMPLLPGNKVSLLVNGTQTFNTILAAIDGAERYVLVQFFVIRDDTLGRRLHRALTLAAKRGVAVFLLYDGIGSHKLSREYVTSLRTAGVQTHKFATRRFVNRFQLNFRNHRKIVVIDGRRAFVGGHNVGDEYLGETFPLSPWRDTHIDLVGPVVSSIQFSFVEDWFWATRRVPDLVRCEQNDSANMCCQSIASGPADEFETCSLFFVTAINAAQSRIWLTSPYFVPDEAVFSALKLAVMRGVDVRILIPSRRDHLVVFSASNVYVSEAVRAGVRMFRYQPGFLHQKVVLIDDVAAAIGSPNLDNRSFRLNFECTVLTVDRGFAADVEAMLVEDFSHANEVSDNEFANFPAWQRAAMRVACLFSPIL</sequence>
<evidence type="ECO:0000256" key="5">
    <source>
        <dbReference type="ARBA" id="ARBA00022737"/>
    </source>
</evidence>
<feature type="active site" evidence="11">
    <location>
        <position position="232"/>
    </location>
</feature>
<dbReference type="STRING" id="28092.WM40_15955"/>
<feature type="active site" evidence="11">
    <location>
        <position position="399"/>
    </location>
</feature>
<evidence type="ECO:0000256" key="7">
    <source>
        <dbReference type="ARBA" id="ARBA00023098"/>
    </source>
</evidence>
<feature type="active site" evidence="11">
    <location>
        <position position="225"/>
    </location>
</feature>
<evidence type="ECO:0000259" key="12">
    <source>
        <dbReference type="PROSITE" id="PS50035"/>
    </source>
</evidence>
<reference evidence="13 14" key="1">
    <citation type="submission" date="2015-03" db="EMBL/GenBank/DDBJ databases">
        <title>Draft Genome Sequence of Burkholderia andropogonis type strain ICMP2807, isolated from Sorghum bicolor.</title>
        <authorList>
            <person name="Lopes-Santos L."/>
            <person name="Castro D.B."/>
            <person name="Ottoboni L.M."/>
            <person name="Park D."/>
            <person name="Weirc B.S."/>
            <person name="Destefano S.A."/>
        </authorList>
    </citation>
    <scope>NUCLEOTIDE SEQUENCE [LARGE SCALE GENOMIC DNA]</scope>
    <source>
        <strain evidence="13 14">ICMP2807</strain>
    </source>
</reference>
<evidence type="ECO:0000256" key="6">
    <source>
        <dbReference type="ARBA" id="ARBA00022989"/>
    </source>
</evidence>
<dbReference type="EC" id="2.7.8.-" evidence="11"/>
<dbReference type="NCBIfam" id="TIGR04265">
    <property type="entry name" value="bac_cardiolipin"/>
    <property type="match status" value="1"/>
</dbReference>